<dbReference type="GO" id="GO:0007005">
    <property type="term" value="P:mitochondrion organization"/>
    <property type="evidence" value="ECO:0007669"/>
    <property type="project" value="TreeGrafter"/>
</dbReference>
<dbReference type="PRINTS" id="PR00679">
    <property type="entry name" value="PROHIBITIN"/>
</dbReference>
<comment type="subunit">
    <text evidence="3">Component of a prohibitin multimeric complex in mitochondrial membranes.</text>
</comment>
<gene>
    <name evidence="9" type="ORF">BE221DRAFT_205981</name>
</gene>
<evidence type="ECO:0000256" key="7">
    <source>
        <dbReference type="RuleBase" id="RU366048"/>
    </source>
</evidence>
<evidence type="ECO:0000259" key="8">
    <source>
        <dbReference type="SMART" id="SM00244"/>
    </source>
</evidence>
<dbReference type="PANTHER" id="PTHR23222">
    <property type="entry name" value="PROHIBITIN"/>
    <property type="match status" value="1"/>
</dbReference>
<dbReference type="PANTHER" id="PTHR23222:SF1">
    <property type="entry name" value="PROHIBITIN-2"/>
    <property type="match status" value="1"/>
</dbReference>
<protein>
    <recommendedName>
        <fullName evidence="7">Prohibitin</fullName>
    </recommendedName>
</protein>
<dbReference type="InterPro" id="IPR001107">
    <property type="entry name" value="Band_7"/>
</dbReference>
<reference evidence="9" key="1">
    <citation type="submission" date="2017-04" db="EMBL/GenBank/DDBJ databases">
        <title>Population genomics of picophytoplankton unveils novel chromosome hypervariability.</title>
        <authorList>
            <consortium name="DOE Joint Genome Institute"/>
            <person name="Blanc-Mathieu R."/>
            <person name="Krasovec M."/>
            <person name="Hebrard M."/>
            <person name="Yau S."/>
            <person name="Desgranges E."/>
            <person name="Martin J."/>
            <person name="Schackwitz W."/>
            <person name="Kuo A."/>
            <person name="Salin G."/>
            <person name="Donnadieu C."/>
            <person name="Desdevises Y."/>
            <person name="Sanchez-Ferandin S."/>
            <person name="Moreau H."/>
            <person name="Rivals E."/>
            <person name="Grigoriev I.V."/>
            <person name="Grimsley N."/>
            <person name="Eyre-Walker A."/>
            <person name="Piganeau G."/>
        </authorList>
    </citation>
    <scope>NUCLEOTIDE SEQUENCE [LARGE SCALE GENOMIC DNA]</scope>
    <source>
        <strain evidence="9">RCC 1115</strain>
    </source>
</reference>
<dbReference type="CDD" id="cd03401">
    <property type="entry name" value="SPFH_prohibitin"/>
    <property type="match status" value="1"/>
</dbReference>
<organism evidence="9">
    <name type="scientific">Ostreococcus tauri</name>
    <name type="common">Marine green alga</name>
    <dbReference type="NCBI Taxonomy" id="70448"/>
    <lineage>
        <taxon>Eukaryota</taxon>
        <taxon>Viridiplantae</taxon>
        <taxon>Chlorophyta</taxon>
        <taxon>Mamiellophyceae</taxon>
        <taxon>Mamiellales</taxon>
        <taxon>Bathycoccaceae</taxon>
        <taxon>Ostreococcus</taxon>
    </lineage>
</organism>
<dbReference type="FunFam" id="3.30.479.30:FF:000001">
    <property type="entry name" value="Prohibitin 2"/>
    <property type="match status" value="1"/>
</dbReference>
<evidence type="ECO:0000256" key="2">
    <source>
        <dbReference type="ARBA" id="ARBA00009658"/>
    </source>
</evidence>
<evidence type="ECO:0000256" key="5">
    <source>
        <dbReference type="ARBA" id="ARBA00023128"/>
    </source>
</evidence>
<dbReference type="AlphaFoldDB" id="A0A1Y5I8E5"/>
<sequence length="306" mass="34129">MQSAKNAAPIVSAALQALVYGGTGAYGLYHRCAHRAFERVGARKRRISRVTRVHSLFNVEGGHRAIVYNRFVGVKDKVYSEGTHFIVPWVERPYIYDVRARAHQVNSQSGSRDLQMVNISIRVLTRPDTSRLPEVYKTLGMDFNERVLPSVIHETVKSVVAQHNASELITKRQEVSLAIRRLLQERASQFNMVLDDVSLTALTFGREYTAAIESKQVAQQEAERAKFVVERAKQEKLSAVIQAEGEAKSAKLIGEAIANNPAFLTLRKIEAARAIAQTMANSSNRVMLSADSLLLNLQDNDKDGKK</sequence>
<name>A0A1Y5I8E5_OSTTA</name>
<keyword evidence="4 7" id="KW-0999">Mitochondrion inner membrane</keyword>
<evidence type="ECO:0000256" key="6">
    <source>
        <dbReference type="ARBA" id="ARBA00023136"/>
    </source>
</evidence>
<dbReference type="SUPFAM" id="SSF117892">
    <property type="entry name" value="Band 7/SPFH domain"/>
    <property type="match status" value="1"/>
</dbReference>
<evidence type="ECO:0000256" key="3">
    <source>
        <dbReference type="ARBA" id="ARBA00011786"/>
    </source>
</evidence>
<dbReference type="eggNOG" id="KOG3090">
    <property type="taxonomic scope" value="Eukaryota"/>
</dbReference>
<proteinExistence type="inferred from homology"/>
<feature type="domain" description="Band 7" evidence="8">
    <location>
        <begin position="55"/>
        <end position="216"/>
    </location>
</feature>
<dbReference type="SMART" id="SM00244">
    <property type="entry name" value="PHB"/>
    <property type="match status" value="1"/>
</dbReference>
<dbReference type="EMBL" id="KZ155785">
    <property type="protein sequence ID" value="OUS45850.1"/>
    <property type="molecule type" value="Genomic_DNA"/>
</dbReference>
<dbReference type="Proteomes" id="UP000195557">
    <property type="component" value="Unassembled WGS sequence"/>
</dbReference>
<keyword evidence="6" id="KW-0472">Membrane</keyword>
<evidence type="ECO:0000256" key="1">
    <source>
        <dbReference type="ARBA" id="ARBA00004140"/>
    </source>
</evidence>
<dbReference type="Pfam" id="PF01145">
    <property type="entry name" value="Band_7"/>
    <property type="match status" value="1"/>
</dbReference>
<dbReference type="InterPro" id="IPR000163">
    <property type="entry name" value="Prohibitin"/>
</dbReference>
<comment type="similarity">
    <text evidence="2 7">Belongs to the prohibitin family.</text>
</comment>
<keyword evidence="5" id="KW-0496">Mitochondrion</keyword>
<evidence type="ECO:0000256" key="4">
    <source>
        <dbReference type="ARBA" id="ARBA00022792"/>
    </source>
</evidence>
<comment type="subcellular location">
    <subcellularLocation>
        <location evidence="1">Mitochondrion inner membrane</location>
        <topology evidence="1">Single-pass type II membrane protein</topology>
    </subcellularLocation>
</comment>
<dbReference type="InterPro" id="IPR036013">
    <property type="entry name" value="Band_7/SPFH_dom_sf"/>
</dbReference>
<accession>A0A1Y5I8E5</accession>
<dbReference type="GO" id="GO:0005743">
    <property type="term" value="C:mitochondrial inner membrane"/>
    <property type="evidence" value="ECO:0007669"/>
    <property type="project" value="UniProtKB-SubCell"/>
</dbReference>
<evidence type="ECO:0000313" key="9">
    <source>
        <dbReference type="EMBL" id="OUS45850.1"/>
    </source>
</evidence>
<dbReference type="Gene3D" id="3.30.479.30">
    <property type="entry name" value="Band 7 domain"/>
    <property type="match status" value="1"/>
</dbReference>